<comment type="caution">
    <text evidence="6">The sequence shown here is derived from an EMBL/GenBank/DDBJ whole genome shotgun (WGS) entry which is preliminary data.</text>
</comment>
<dbReference type="EMBL" id="JBJUIK010000001">
    <property type="protein sequence ID" value="KAL3536993.1"/>
    <property type="molecule type" value="Genomic_DNA"/>
</dbReference>
<accession>A0ABD3B0I7</accession>
<dbReference type="Gene3D" id="3.50.50.60">
    <property type="entry name" value="FAD/NAD(P)-binding domain"/>
    <property type="match status" value="2"/>
</dbReference>
<comment type="similarity">
    <text evidence="1 5">Belongs to the FMO family.</text>
</comment>
<keyword evidence="5" id="KW-0503">Monooxygenase</keyword>
<reference evidence="6 7" key="1">
    <citation type="submission" date="2024-11" db="EMBL/GenBank/DDBJ databases">
        <title>A near-complete genome assembly of Cinchona calisaya.</title>
        <authorList>
            <person name="Lian D.C."/>
            <person name="Zhao X.W."/>
            <person name="Wei L."/>
        </authorList>
    </citation>
    <scope>NUCLEOTIDE SEQUENCE [LARGE SCALE GENOMIC DNA]</scope>
    <source>
        <tissue evidence="6">Nenye</tissue>
    </source>
</reference>
<dbReference type="InterPro" id="IPR050346">
    <property type="entry name" value="FMO-like"/>
</dbReference>
<dbReference type="InterPro" id="IPR036188">
    <property type="entry name" value="FAD/NAD-bd_sf"/>
</dbReference>
<evidence type="ECO:0000256" key="1">
    <source>
        <dbReference type="ARBA" id="ARBA00009183"/>
    </source>
</evidence>
<evidence type="ECO:0000313" key="7">
    <source>
        <dbReference type="Proteomes" id="UP001630127"/>
    </source>
</evidence>
<sequence length="259" mass="29436">MYSNLVKSESMLALSSSLILTHIWAIWIHINKVVVVIGSMASAHDIAEDIAKVAKEVHLSSRSSGIEISKLTQNMWQHSKIEYCYENGEIAFEDGALVAADIILHCTGYKYDFPFLKTNGIITIEDNRVGPLYKHVFPPQLAPTLSFVGIPHLVVNFLMIELQAKWVASVLSGKTILPSKEEMLSDVEQYYRLMEAKGVPKHHTHTLLMMNMNEHLDWVAAQVGIQVDKQQKEIFWDVVKEIRTSWLGYRDKLTGTWNQ</sequence>
<protein>
    <recommendedName>
        <fullName evidence="5">Flavin-containing monooxygenase</fullName>
        <ecNumber evidence="5">1.-.-.-</ecNumber>
    </recommendedName>
</protein>
<dbReference type="AlphaFoldDB" id="A0ABD3B0I7"/>
<name>A0ABD3B0I7_9GENT</name>
<dbReference type="GO" id="GO:0004497">
    <property type="term" value="F:monooxygenase activity"/>
    <property type="evidence" value="ECO:0007669"/>
    <property type="project" value="UniProtKB-KW"/>
</dbReference>
<evidence type="ECO:0000256" key="3">
    <source>
        <dbReference type="ARBA" id="ARBA00022827"/>
    </source>
</evidence>
<evidence type="ECO:0000256" key="2">
    <source>
        <dbReference type="ARBA" id="ARBA00022630"/>
    </source>
</evidence>
<organism evidence="6 7">
    <name type="scientific">Cinchona calisaya</name>
    <dbReference type="NCBI Taxonomy" id="153742"/>
    <lineage>
        <taxon>Eukaryota</taxon>
        <taxon>Viridiplantae</taxon>
        <taxon>Streptophyta</taxon>
        <taxon>Embryophyta</taxon>
        <taxon>Tracheophyta</taxon>
        <taxon>Spermatophyta</taxon>
        <taxon>Magnoliopsida</taxon>
        <taxon>eudicotyledons</taxon>
        <taxon>Gunneridae</taxon>
        <taxon>Pentapetalae</taxon>
        <taxon>asterids</taxon>
        <taxon>lamiids</taxon>
        <taxon>Gentianales</taxon>
        <taxon>Rubiaceae</taxon>
        <taxon>Cinchonoideae</taxon>
        <taxon>Cinchoneae</taxon>
        <taxon>Cinchona</taxon>
    </lineage>
</organism>
<keyword evidence="7" id="KW-1185">Reference proteome</keyword>
<gene>
    <name evidence="6" type="ORF">ACH5RR_000359</name>
</gene>
<keyword evidence="3 5" id="KW-0274">FAD</keyword>
<dbReference type="Pfam" id="PF00743">
    <property type="entry name" value="FMO-like"/>
    <property type="match status" value="1"/>
</dbReference>
<keyword evidence="2 5" id="KW-0285">Flavoprotein</keyword>
<dbReference type="EC" id="1.-.-.-" evidence="5"/>
<dbReference type="InterPro" id="IPR020946">
    <property type="entry name" value="Flavin_mOase-like"/>
</dbReference>
<proteinExistence type="inferred from homology"/>
<evidence type="ECO:0000256" key="5">
    <source>
        <dbReference type="RuleBase" id="RU361177"/>
    </source>
</evidence>
<dbReference type="SUPFAM" id="SSF51905">
    <property type="entry name" value="FAD/NAD(P)-binding domain"/>
    <property type="match status" value="2"/>
</dbReference>
<keyword evidence="4 5" id="KW-0560">Oxidoreductase</keyword>
<evidence type="ECO:0000256" key="4">
    <source>
        <dbReference type="ARBA" id="ARBA00023002"/>
    </source>
</evidence>
<evidence type="ECO:0000313" key="6">
    <source>
        <dbReference type="EMBL" id="KAL3536993.1"/>
    </source>
</evidence>
<dbReference type="PANTHER" id="PTHR23023">
    <property type="entry name" value="DIMETHYLANILINE MONOOXYGENASE"/>
    <property type="match status" value="1"/>
</dbReference>
<dbReference type="Proteomes" id="UP001630127">
    <property type="component" value="Unassembled WGS sequence"/>
</dbReference>
<comment type="cofactor">
    <cofactor evidence="5">
        <name>FAD</name>
        <dbReference type="ChEBI" id="CHEBI:57692"/>
    </cofactor>
</comment>